<dbReference type="WBParaSite" id="SMUV_0000452901-mRNA-1">
    <property type="protein sequence ID" value="SMUV_0000452901-mRNA-1"/>
    <property type="gene ID" value="SMUV_0000452901"/>
</dbReference>
<organism evidence="2 3">
    <name type="scientific">Syphacia muris</name>
    <dbReference type="NCBI Taxonomy" id="451379"/>
    <lineage>
        <taxon>Eukaryota</taxon>
        <taxon>Metazoa</taxon>
        <taxon>Ecdysozoa</taxon>
        <taxon>Nematoda</taxon>
        <taxon>Chromadorea</taxon>
        <taxon>Rhabditida</taxon>
        <taxon>Spirurina</taxon>
        <taxon>Oxyuridomorpha</taxon>
        <taxon>Oxyuroidea</taxon>
        <taxon>Oxyuridae</taxon>
        <taxon>Syphacia</taxon>
    </lineage>
</organism>
<evidence type="ECO:0000313" key="2">
    <source>
        <dbReference type="Proteomes" id="UP000046393"/>
    </source>
</evidence>
<name>A0A0N5AJ99_9BILA</name>
<sequence length="316" mass="36222">MFDVTEVILYYFLNLSSEFCLLASSNALYFVLDLKEVVQHFLQHFATFLLVLIPFYIRARPKILANKSLKQFRAPVLTQILITFLSHIVYSQERFGGVHLLRLKLANATYAFLDRLQVISDCQKFVLQLLIKQLQLVTVHLQILLAIYATLSWLEFDLLQCSTISLIITPILAVLQGVQVLQIRKCYREAAGSDMLTFMVYFTGLTALCLLIPSLYSWNLSRIPLDSSWESIDSALIGLSFLFMANFKYSQLLLQIHLNPKKYMILEHSKYWLASIGKCILQSMTHVTIFSFLGKLLYPGTLIKYILENKAEAIVG</sequence>
<feature type="transmembrane region" description="Helical" evidence="1">
    <location>
        <begin position="41"/>
        <end position="59"/>
    </location>
</feature>
<evidence type="ECO:0000313" key="3">
    <source>
        <dbReference type="WBParaSite" id="SMUV_0000452901-mRNA-1"/>
    </source>
</evidence>
<dbReference type="Proteomes" id="UP000046393">
    <property type="component" value="Unplaced"/>
</dbReference>
<keyword evidence="1" id="KW-1133">Transmembrane helix</keyword>
<reference evidence="3" key="1">
    <citation type="submission" date="2017-02" db="UniProtKB">
        <authorList>
            <consortium name="WormBaseParasite"/>
        </authorList>
    </citation>
    <scope>IDENTIFICATION</scope>
</reference>
<keyword evidence="2" id="KW-1185">Reference proteome</keyword>
<keyword evidence="1" id="KW-0472">Membrane</keyword>
<feature type="transmembrane region" description="Helical" evidence="1">
    <location>
        <begin position="236"/>
        <end position="254"/>
    </location>
</feature>
<feature type="transmembrane region" description="Helical" evidence="1">
    <location>
        <begin position="195"/>
        <end position="216"/>
    </location>
</feature>
<feature type="transmembrane region" description="Helical" evidence="1">
    <location>
        <begin position="7"/>
        <end position="29"/>
    </location>
</feature>
<accession>A0A0N5AJ99</accession>
<feature type="transmembrane region" description="Helical" evidence="1">
    <location>
        <begin position="134"/>
        <end position="151"/>
    </location>
</feature>
<proteinExistence type="predicted"/>
<feature type="transmembrane region" description="Helical" evidence="1">
    <location>
        <begin position="163"/>
        <end position="183"/>
    </location>
</feature>
<dbReference type="AlphaFoldDB" id="A0A0N5AJ99"/>
<keyword evidence="1" id="KW-0812">Transmembrane</keyword>
<evidence type="ECO:0000256" key="1">
    <source>
        <dbReference type="SAM" id="Phobius"/>
    </source>
</evidence>
<protein>
    <submittedName>
        <fullName evidence="3">Gustatory receptor</fullName>
    </submittedName>
</protein>